<reference evidence="3" key="1">
    <citation type="submission" date="2022-11" db="UniProtKB">
        <authorList>
            <consortium name="WormBaseParasite"/>
        </authorList>
    </citation>
    <scope>IDENTIFICATION</scope>
</reference>
<accession>A0A915CT37</accession>
<dbReference type="Gene3D" id="2.40.160.200">
    <property type="entry name" value="LURP1-related"/>
    <property type="match status" value="1"/>
</dbReference>
<dbReference type="WBParaSite" id="jg11946">
    <property type="protein sequence ID" value="jg11946"/>
    <property type="gene ID" value="jg11946"/>
</dbReference>
<dbReference type="InterPro" id="IPR025659">
    <property type="entry name" value="Tubby-like_C"/>
</dbReference>
<dbReference type="Pfam" id="PF04525">
    <property type="entry name" value="LOR"/>
    <property type="match status" value="1"/>
</dbReference>
<evidence type="ECO:0000256" key="1">
    <source>
        <dbReference type="ARBA" id="ARBA00005437"/>
    </source>
</evidence>
<sequence>MYNSLDPQQYQGSAQQFQNVPSDHFYPPGTIFQFPSRWIMQQSWLWSDMNIKDEWGNKVFHAENQIFSIGYKLNFTDVRTGEEIAYIQQRIHLGMPKFTIFVRGAEYGVVHQKFTFLTKKFSIDTVNGPLSVSGDWTAHSFVFNRGQQLVATASREFFAIRDTYAVEIQPGEDVIFILACCIVIDKCMTEN</sequence>
<dbReference type="Proteomes" id="UP000887574">
    <property type="component" value="Unplaced"/>
</dbReference>
<dbReference type="SUPFAM" id="SSF54518">
    <property type="entry name" value="Tubby C-terminal domain-like"/>
    <property type="match status" value="1"/>
</dbReference>
<dbReference type="AlphaFoldDB" id="A0A915CT37"/>
<dbReference type="InterPro" id="IPR007612">
    <property type="entry name" value="LOR"/>
</dbReference>
<evidence type="ECO:0000313" key="3">
    <source>
        <dbReference type="WBParaSite" id="jg11946"/>
    </source>
</evidence>
<evidence type="ECO:0000313" key="2">
    <source>
        <dbReference type="Proteomes" id="UP000887574"/>
    </source>
</evidence>
<name>A0A915CT37_9BILA</name>
<organism evidence="2 3">
    <name type="scientific">Ditylenchus dipsaci</name>
    <dbReference type="NCBI Taxonomy" id="166011"/>
    <lineage>
        <taxon>Eukaryota</taxon>
        <taxon>Metazoa</taxon>
        <taxon>Ecdysozoa</taxon>
        <taxon>Nematoda</taxon>
        <taxon>Chromadorea</taxon>
        <taxon>Rhabditida</taxon>
        <taxon>Tylenchina</taxon>
        <taxon>Tylenchomorpha</taxon>
        <taxon>Sphaerularioidea</taxon>
        <taxon>Anguinidae</taxon>
        <taxon>Anguininae</taxon>
        <taxon>Ditylenchus</taxon>
    </lineage>
</organism>
<proteinExistence type="inferred from homology"/>
<comment type="similarity">
    <text evidence="1">Belongs to the LOR family.</text>
</comment>
<keyword evidence="2" id="KW-1185">Reference proteome</keyword>
<dbReference type="InterPro" id="IPR038595">
    <property type="entry name" value="LOR_sf"/>
</dbReference>
<protein>
    <submittedName>
        <fullName evidence="3">Uncharacterized protein</fullName>
    </submittedName>
</protein>